<organism evidence="1 2">
    <name type="scientific">Chaenocephalus aceratus</name>
    <name type="common">Blackfin icefish</name>
    <name type="synonym">Chaenichthys aceratus</name>
    <dbReference type="NCBI Taxonomy" id="36190"/>
    <lineage>
        <taxon>Eukaryota</taxon>
        <taxon>Metazoa</taxon>
        <taxon>Chordata</taxon>
        <taxon>Craniata</taxon>
        <taxon>Vertebrata</taxon>
        <taxon>Euteleostomi</taxon>
        <taxon>Actinopterygii</taxon>
        <taxon>Neopterygii</taxon>
        <taxon>Teleostei</taxon>
        <taxon>Neoteleostei</taxon>
        <taxon>Acanthomorphata</taxon>
        <taxon>Eupercaria</taxon>
        <taxon>Perciformes</taxon>
        <taxon>Notothenioidei</taxon>
        <taxon>Channichthyidae</taxon>
        <taxon>Chaenocephalus</taxon>
    </lineage>
</organism>
<sequence length="332" mass="37017">MELSRRKVASVWPGEVFALLDGFDSLPEDAEVSVVLEGSTLVHVHNLAEVVSVQAYLCSETTPLTWVGGASLEYVQDDAQDLAEHLVVHGHCLSSRDHKDLSSLFNLGQQSSRWAMDRRVALAMANLDIPQNWNVLGSHSGDEHNFRESPLHMAVRWPGGLMAVSLPNEEGVTPLQLAQTAGNTELLELLTTPPQPSGHASSRSVPGVGRPVPPAQNLRWSSEDSRHADILLLRDRLRDEDFLREIKALRRERVETLSGKEELVDDPVETALYSEMKRAAVEENDYEELLMFCLHEEDAVDDPSHFDSGKDFIFNIFLSFPSDQGYFSEACF</sequence>
<evidence type="ECO:0000313" key="1">
    <source>
        <dbReference type="EMBL" id="KAI4820262.1"/>
    </source>
</evidence>
<dbReference type="Proteomes" id="UP001057452">
    <property type="component" value="Chromosome 9"/>
</dbReference>
<name>A0ACB9X2V6_CHAAC</name>
<evidence type="ECO:0000313" key="2">
    <source>
        <dbReference type="Proteomes" id="UP001057452"/>
    </source>
</evidence>
<accession>A0ACB9X2V6</accession>
<comment type="caution">
    <text evidence="1">The sequence shown here is derived from an EMBL/GenBank/DDBJ whole genome shotgun (WGS) entry which is preliminary data.</text>
</comment>
<reference evidence="1" key="1">
    <citation type="submission" date="2022-05" db="EMBL/GenBank/DDBJ databases">
        <title>Chromosome-level genome of Chaenocephalus aceratus.</title>
        <authorList>
            <person name="Park H."/>
        </authorList>
    </citation>
    <scope>NUCLEOTIDE SEQUENCE</scope>
    <source>
        <strain evidence="1">KU_202001</strain>
    </source>
</reference>
<gene>
    <name evidence="1" type="ORF">KUCAC02_028246</name>
</gene>
<protein>
    <submittedName>
        <fullName evidence="1">Uncharacterized protein</fullName>
    </submittedName>
</protein>
<keyword evidence="2" id="KW-1185">Reference proteome</keyword>
<proteinExistence type="predicted"/>
<dbReference type="EMBL" id="CM043793">
    <property type="protein sequence ID" value="KAI4820262.1"/>
    <property type="molecule type" value="Genomic_DNA"/>
</dbReference>